<dbReference type="EMBL" id="JAKCXM010000194">
    <property type="protein sequence ID" value="KAJ0399099.1"/>
    <property type="molecule type" value="Genomic_DNA"/>
</dbReference>
<sequence length="420" mass="48883">MIASFLALERKPKHLPSATTVKVFFSFNAKQLSSRSGQGIQAKPAKAHASCASVPLDALLLETDAPDQGLDPAEVMELQGDDGDVLDGLCPDGLNEPVTVHIALQKAAVLRQMTVDALAEACPQLKKIVNRIFEEIMVLGFISMIIFTMNTSGLMKRLHFKFDGDLSSSDRLHFYEFFHYIVFLTMIYFIIIVLLLLFIGTVVPKLLWQIRHNEVDSDSEEESENEDDDDDEYLWTNGKRDGSRAYALLLHRYEREGWTFRFNLKKQWQLWKSFEVLAFNICQNRSGYIYKNPQEMEKLFGGSRAYALLLHRYEREGWTFRFNLKKQWQLWKSFEVLAFNICQNRSGYIYKNPQEMEKLFGLHYHDHRFWFNSPLFLLRLFHFATIGQAFYLVWFTLVEWQSVLSTSLVLVLSLTGHRKL</sequence>
<dbReference type="Gene3D" id="3.20.20.140">
    <property type="entry name" value="Metal-dependent hydrolases"/>
    <property type="match status" value="1"/>
</dbReference>
<protein>
    <recommendedName>
        <fullName evidence="4">Transmembrane protein</fullName>
    </recommendedName>
</protein>
<proteinExistence type="predicted"/>
<name>A0AAD5LIC2_PYTIN</name>
<gene>
    <name evidence="2" type="ORF">P43SY_006077</name>
</gene>
<dbReference type="Proteomes" id="UP001209570">
    <property type="component" value="Unassembled WGS sequence"/>
</dbReference>
<organism evidence="2 3">
    <name type="scientific">Pythium insidiosum</name>
    <name type="common">Pythiosis disease agent</name>
    <dbReference type="NCBI Taxonomy" id="114742"/>
    <lineage>
        <taxon>Eukaryota</taxon>
        <taxon>Sar</taxon>
        <taxon>Stramenopiles</taxon>
        <taxon>Oomycota</taxon>
        <taxon>Peronosporomycetes</taxon>
        <taxon>Pythiales</taxon>
        <taxon>Pythiaceae</taxon>
        <taxon>Pythium</taxon>
    </lineage>
</organism>
<accession>A0AAD5LIC2</accession>
<keyword evidence="1" id="KW-0812">Transmembrane</keyword>
<keyword evidence="3" id="KW-1185">Reference proteome</keyword>
<evidence type="ECO:0008006" key="4">
    <source>
        <dbReference type="Google" id="ProtNLM"/>
    </source>
</evidence>
<feature type="transmembrane region" description="Helical" evidence="1">
    <location>
        <begin position="136"/>
        <end position="155"/>
    </location>
</feature>
<evidence type="ECO:0000313" key="3">
    <source>
        <dbReference type="Proteomes" id="UP001209570"/>
    </source>
</evidence>
<feature type="transmembrane region" description="Helical" evidence="1">
    <location>
        <begin position="177"/>
        <end position="203"/>
    </location>
</feature>
<reference evidence="2" key="1">
    <citation type="submission" date="2021-12" db="EMBL/GenBank/DDBJ databases">
        <title>Prjna785345.</title>
        <authorList>
            <person name="Rujirawat T."/>
            <person name="Krajaejun T."/>
        </authorList>
    </citation>
    <scope>NUCLEOTIDE SEQUENCE</scope>
    <source>
        <strain evidence="2">Pi057C3</strain>
    </source>
</reference>
<keyword evidence="1" id="KW-0472">Membrane</keyword>
<dbReference type="AlphaFoldDB" id="A0AAD5LIC2"/>
<keyword evidence="1" id="KW-1133">Transmembrane helix</keyword>
<evidence type="ECO:0000256" key="1">
    <source>
        <dbReference type="SAM" id="Phobius"/>
    </source>
</evidence>
<dbReference type="InterPro" id="IPR032466">
    <property type="entry name" value="Metal_Hydrolase"/>
</dbReference>
<comment type="caution">
    <text evidence="2">The sequence shown here is derived from an EMBL/GenBank/DDBJ whole genome shotgun (WGS) entry which is preliminary data.</text>
</comment>
<dbReference type="SUPFAM" id="SSF51556">
    <property type="entry name" value="Metallo-dependent hydrolases"/>
    <property type="match status" value="1"/>
</dbReference>
<evidence type="ECO:0000313" key="2">
    <source>
        <dbReference type="EMBL" id="KAJ0399099.1"/>
    </source>
</evidence>
<feature type="transmembrane region" description="Helical" evidence="1">
    <location>
        <begin position="376"/>
        <end position="394"/>
    </location>
</feature>